<dbReference type="EMBL" id="JAVDUU010000003">
    <property type="protein sequence ID" value="MDR6943775.1"/>
    <property type="molecule type" value="Genomic_DNA"/>
</dbReference>
<comment type="caution">
    <text evidence="1">The sequence shown here is derived from an EMBL/GenBank/DDBJ whole genome shotgun (WGS) entry which is preliminary data.</text>
</comment>
<name>A0ABU1TF01_9SPHI</name>
<organism evidence="1 2">
    <name type="scientific">Mucilaginibacter pocheonensis</name>
    <dbReference type="NCBI Taxonomy" id="398050"/>
    <lineage>
        <taxon>Bacteria</taxon>
        <taxon>Pseudomonadati</taxon>
        <taxon>Bacteroidota</taxon>
        <taxon>Sphingobacteriia</taxon>
        <taxon>Sphingobacteriales</taxon>
        <taxon>Sphingobacteriaceae</taxon>
        <taxon>Mucilaginibacter</taxon>
    </lineage>
</organism>
<evidence type="ECO:0000313" key="2">
    <source>
        <dbReference type="Proteomes" id="UP001247620"/>
    </source>
</evidence>
<evidence type="ECO:0000313" key="1">
    <source>
        <dbReference type="EMBL" id="MDR6943775.1"/>
    </source>
</evidence>
<dbReference type="Proteomes" id="UP001247620">
    <property type="component" value="Unassembled WGS sequence"/>
</dbReference>
<reference evidence="1 2" key="1">
    <citation type="submission" date="2023-07" db="EMBL/GenBank/DDBJ databases">
        <title>Sorghum-associated microbial communities from plants grown in Nebraska, USA.</title>
        <authorList>
            <person name="Schachtman D."/>
        </authorList>
    </citation>
    <scope>NUCLEOTIDE SEQUENCE [LARGE SCALE GENOMIC DNA]</scope>
    <source>
        <strain evidence="1 2">3262</strain>
    </source>
</reference>
<keyword evidence="2" id="KW-1185">Reference proteome</keyword>
<gene>
    <name evidence="1" type="ORF">J2W55_003628</name>
</gene>
<sequence length="268" mass="30490">MNHTEQLAIEIKRLRTQGVNLVNAIQVEVYPEELESHFTNNLKKDFEAFKKSLPVFKSAYQAWYSESQIVIKRFLPLRFNDFISLYEIPKGRKELKKENYTLEDYLRNTVVTSGFDKKIIAGPADAIPLVQQQLNILDSVTVRLESTIAEISEILQADLLDKMLASAQNLAKNGLARSAGGICSAILQQHLETLRVKYDLKSPKKNPTLKDQNDLLNKAEIYDFGTARNIDYLIDLRDLCVKNNKQAPSAKEIDELLSGTEKVIKTIY</sequence>
<accession>A0ABU1TF01</accession>
<protein>
    <submittedName>
        <fullName evidence="1">Uncharacterized protein</fullName>
    </submittedName>
</protein>
<proteinExistence type="predicted"/>
<dbReference type="RefSeq" id="WP_310098636.1">
    <property type="nucleotide sequence ID" value="NZ_JAVDUU010000003.1"/>
</dbReference>